<dbReference type="RefSeq" id="WP_376885587.1">
    <property type="nucleotide sequence ID" value="NZ_JBHUHR010000025.1"/>
</dbReference>
<feature type="domain" description="Alginate export" evidence="2">
    <location>
        <begin position="23"/>
        <end position="395"/>
    </location>
</feature>
<gene>
    <name evidence="3" type="ORF">ACFSKL_09205</name>
</gene>
<keyword evidence="1" id="KW-0732">Signal</keyword>
<dbReference type="InterPro" id="IPR025388">
    <property type="entry name" value="Alginate_export_dom"/>
</dbReference>
<evidence type="ECO:0000313" key="4">
    <source>
        <dbReference type="Proteomes" id="UP001597361"/>
    </source>
</evidence>
<comment type="caution">
    <text evidence="3">The sequence shown here is derived from an EMBL/GenBank/DDBJ whole genome shotgun (WGS) entry which is preliminary data.</text>
</comment>
<keyword evidence="4" id="KW-1185">Reference proteome</keyword>
<proteinExistence type="predicted"/>
<evidence type="ECO:0000256" key="1">
    <source>
        <dbReference type="SAM" id="SignalP"/>
    </source>
</evidence>
<dbReference type="EMBL" id="JBHUHR010000025">
    <property type="protein sequence ID" value="MFD2034967.1"/>
    <property type="molecule type" value="Genomic_DNA"/>
</dbReference>
<dbReference type="Pfam" id="PF13372">
    <property type="entry name" value="Alginate_exp"/>
    <property type="match status" value="1"/>
</dbReference>
<reference evidence="4" key="1">
    <citation type="journal article" date="2019" name="Int. J. Syst. Evol. Microbiol.">
        <title>The Global Catalogue of Microorganisms (GCM) 10K type strain sequencing project: providing services to taxonomists for standard genome sequencing and annotation.</title>
        <authorList>
            <consortium name="The Broad Institute Genomics Platform"/>
            <consortium name="The Broad Institute Genome Sequencing Center for Infectious Disease"/>
            <person name="Wu L."/>
            <person name="Ma J."/>
        </authorList>
    </citation>
    <scope>NUCLEOTIDE SEQUENCE [LARGE SCALE GENOMIC DNA]</scope>
    <source>
        <strain evidence="4">CGMCC 1.15180</strain>
    </source>
</reference>
<feature type="signal peptide" evidence="1">
    <location>
        <begin position="1"/>
        <end position="21"/>
    </location>
</feature>
<protein>
    <submittedName>
        <fullName evidence="3">Alginate export family protein</fullName>
    </submittedName>
</protein>
<organism evidence="3 4">
    <name type="scientific">Belliella marina</name>
    <dbReference type="NCBI Taxonomy" id="1644146"/>
    <lineage>
        <taxon>Bacteria</taxon>
        <taxon>Pseudomonadati</taxon>
        <taxon>Bacteroidota</taxon>
        <taxon>Cytophagia</taxon>
        <taxon>Cytophagales</taxon>
        <taxon>Cyclobacteriaceae</taxon>
        <taxon>Belliella</taxon>
    </lineage>
</organism>
<dbReference type="Proteomes" id="UP001597361">
    <property type="component" value="Unassembled WGS sequence"/>
</dbReference>
<feature type="chain" id="PRO_5046912518" evidence="1">
    <location>
        <begin position="22"/>
        <end position="423"/>
    </location>
</feature>
<sequence length="423" mass="47008">MKKIIYLSTLLICLTTLKVSAQITLSAEVRPRTEFRNGFKTLTDQSKDPALFTEQRSRLYLDYASEAIKVRVSFQDIRIWGESPQIFKQENGKAFINEAWGQYYLNPVYSVKVGRQIISYDNERILGGLEWAQQGRRHDAMLLMYEGLENNTKLHVGLAYNQDSDVPEPAFLQAPGASFYNVNGNYKTMQYGWFNKTSKTSSLSLIAMNNGYQNADSTVSQKQTLGFTGHTGLSGVKIGGDFYYQTGKQGQRSISAVLAGINATFKTKVTPLTFGVEYISGDNDPTGSKITSFSPDFGTNHAHNGFMDYFYVGPQNGAVGVTDMYFKTSFNVAGGALKMNIHEFLTGSTQTGNDGAKLDKAMGTEIDLVFIKKLKGGVLWHLGYSQMFATDTMQALRGGDKTSIQNWAWTMITFSPTLFTSEK</sequence>
<evidence type="ECO:0000259" key="2">
    <source>
        <dbReference type="Pfam" id="PF13372"/>
    </source>
</evidence>
<evidence type="ECO:0000313" key="3">
    <source>
        <dbReference type="EMBL" id="MFD2034967.1"/>
    </source>
</evidence>
<accession>A0ABW4VJT9</accession>
<name>A0ABW4VJT9_9BACT</name>